<dbReference type="Pfam" id="PF22513">
    <property type="entry name" value="FitA-like_RHH"/>
    <property type="match status" value="1"/>
</dbReference>
<dbReference type="EMBL" id="JAEKNR010000073">
    <property type="protein sequence ID" value="MBJ7597715.1"/>
    <property type="molecule type" value="Genomic_DNA"/>
</dbReference>
<dbReference type="AlphaFoldDB" id="A0A934K3D9"/>
<evidence type="ECO:0000259" key="1">
    <source>
        <dbReference type="Pfam" id="PF22513"/>
    </source>
</evidence>
<proteinExistence type="predicted"/>
<name>A0A934K3D9_9BACT</name>
<gene>
    <name evidence="2" type="ORF">JF922_06480</name>
</gene>
<dbReference type="Proteomes" id="UP000612893">
    <property type="component" value="Unassembled WGS sequence"/>
</dbReference>
<feature type="domain" description="Antitoxin FitA-like ribbon-helix-helix" evidence="1">
    <location>
        <begin position="2"/>
        <end position="39"/>
    </location>
</feature>
<organism evidence="2 3">
    <name type="scientific">Candidatus Nephthysia bennettiae</name>
    <dbReference type="NCBI Taxonomy" id="3127016"/>
    <lineage>
        <taxon>Bacteria</taxon>
        <taxon>Bacillati</taxon>
        <taxon>Candidatus Dormiibacterota</taxon>
        <taxon>Candidatus Dormibacteria</taxon>
        <taxon>Candidatus Dormibacterales</taxon>
        <taxon>Candidatus Dormibacteraceae</taxon>
        <taxon>Candidatus Nephthysia</taxon>
    </lineage>
</organism>
<accession>A0A934K3D9</accession>
<evidence type="ECO:0000313" key="3">
    <source>
        <dbReference type="Proteomes" id="UP000612893"/>
    </source>
</evidence>
<dbReference type="InterPro" id="IPR010985">
    <property type="entry name" value="Ribbon_hlx_hlx"/>
</dbReference>
<sequence length="76" mass="8150">MATIQVKNVPDAVHAELRRRSAAAGQSLQEYLLARLTEQASRPTLDEVLGRAGARAGGSMSFASAVEVLRSTRQAR</sequence>
<reference evidence="2" key="1">
    <citation type="submission" date="2020-10" db="EMBL/GenBank/DDBJ databases">
        <title>Ca. Dormibacterota MAGs.</title>
        <authorList>
            <person name="Montgomery K."/>
        </authorList>
    </citation>
    <scope>NUCLEOTIDE SEQUENCE [LARGE SCALE GENOMIC DNA]</scope>
    <source>
        <strain evidence="2">SC8812_S17_10</strain>
    </source>
</reference>
<dbReference type="InterPro" id="IPR053853">
    <property type="entry name" value="FitA-like_RHH"/>
</dbReference>
<comment type="caution">
    <text evidence="2">The sequence shown here is derived from an EMBL/GenBank/DDBJ whole genome shotgun (WGS) entry which is preliminary data.</text>
</comment>
<evidence type="ECO:0000313" key="2">
    <source>
        <dbReference type="EMBL" id="MBJ7597715.1"/>
    </source>
</evidence>
<keyword evidence="3" id="KW-1185">Reference proteome</keyword>
<dbReference type="SUPFAM" id="SSF47598">
    <property type="entry name" value="Ribbon-helix-helix"/>
    <property type="match status" value="1"/>
</dbReference>
<dbReference type="RefSeq" id="WP_338200152.1">
    <property type="nucleotide sequence ID" value="NZ_JAEKNR010000073.1"/>
</dbReference>
<protein>
    <recommendedName>
        <fullName evidence="1">Antitoxin FitA-like ribbon-helix-helix domain-containing protein</fullName>
    </recommendedName>
</protein>